<feature type="binding site" evidence="16">
    <location>
        <position position="70"/>
    </location>
    <ligand>
        <name>[4Fe-4S] cluster</name>
        <dbReference type="ChEBI" id="CHEBI:49883"/>
        <note>4Fe-4S-S-AdoMet</note>
    </ligand>
</feature>
<keyword evidence="8 14" id="KW-0479">Metal-binding</keyword>
<keyword evidence="6 14" id="KW-0963">Cytoplasm</keyword>
<dbReference type="GO" id="GO:0051539">
    <property type="term" value="F:4 iron, 4 sulfur cluster binding"/>
    <property type="evidence" value="ECO:0007669"/>
    <property type="project" value="UniProtKB-KW"/>
</dbReference>
<dbReference type="SUPFAM" id="SSF102114">
    <property type="entry name" value="Radical SAM enzymes"/>
    <property type="match status" value="1"/>
</dbReference>
<dbReference type="GO" id="GO:0046872">
    <property type="term" value="F:metal ion binding"/>
    <property type="evidence" value="ECO:0007669"/>
    <property type="project" value="UniProtKB-KW"/>
</dbReference>
<dbReference type="InterPro" id="IPR013785">
    <property type="entry name" value="Aldolase_TIM"/>
</dbReference>
<evidence type="ECO:0000256" key="8">
    <source>
        <dbReference type="ARBA" id="ARBA00022723"/>
    </source>
</evidence>
<dbReference type="PANTHER" id="PTHR13932:SF6">
    <property type="entry name" value="OXYGEN-INDEPENDENT COPROPORPHYRINOGEN III OXIDASE"/>
    <property type="match status" value="1"/>
</dbReference>
<sequence length="455" mass="50948">MISPDFPSLLQKYDVPAPRYTSYPTVPYWDHSTLHGSSWTKQVAETFRKEQSEISLYMHLPFCESLCTFCACNKRITKNHGVEEPYIQTLLKEWELYIKMFPDKPVIREIHLGGGTPTFFSPSNLWQLIHQVTSSAIIATDHAFSFEAHPGNTTEQHLQALSGAGFNRISVGVQDFDPVVQQAINRIQSFERTKEVIDKARKLGYSSVNVDLVYGLPHQTTQSVANTMGKILQLMPDRIAYYSYAHVPWKSKVQRRYTDADLPAAAEKLAMYQLGKEMLVAAGYIAIGMDHFALPGDPLLVAAEQKTLNRNFMGYTTTNSKLIIGLGASAISDGWGAFAQNEKTIEAYEAMVQEGKLPIVNGHLLTDDDLVIRRYILDLMCRHEVLLNHPCSDPTWLPNVKERLQPLVEDGLVVLDQEKITVTDAGKSFVRNICAALDARLHASQSGSNVFSKAI</sequence>
<keyword evidence="10 14" id="KW-0408">Iron</keyword>
<dbReference type="SMART" id="SM00729">
    <property type="entry name" value="Elp3"/>
    <property type="match status" value="1"/>
</dbReference>
<dbReference type="PROSITE" id="PS51918">
    <property type="entry name" value="RADICAL_SAM"/>
    <property type="match status" value="1"/>
</dbReference>
<keyword evidence="7 14" id="KW-0949">S-adenosyl-L-methionine</keyword>
<feature type="binding site" evidence="15">
    <location>
        <position position="114"/>
    </location>
    <ligand>
        <name>S-adenosyl-L-methionine</name>
        <dbReference type="ChEBI" id="CHEBI:59789"/>
        <label>1</label>
    </ligand>
</feature>
<evidence type="ECO:0000256" key="2">
    <source>
        <dbReference type="ARBA" id="ARBA00004785"/>
    </source>
</evidence>
<protein>
    <recommendedName>
        <fullName evidence="14">Coproporphyrinogen-III oxidase</fullName>
        <ecNumber evidence="14">1.3.98.3</ecNumber>
    </recommendedName>
</protein>
<evidence type="ECO:0000256" key="4">
    <source>
        <dbReference type="ARBA" id="ARBA00011245"/>
    </source>
</evidence>
<evidence type="ECO:0000256" key="10">
    <source>
        <dbReference type="ARBA" id="ARBA00023004"/>
    </source>
</evidence>
<evidence type="ECO:0000256" key="11">
    <source>
        <dbReference type="ARBA" id="ARBA00023014"/>
    </source>
</evidence>
<evidence type="ECO:0000256" key="5">
    <source>
        <dbReference type="ARBA" id="ARBA00022485"/>
    </source>
</evidence>
<dbReference type="PANTHER" id="PTHR13932">
    <property type="entry name" value="COPROPORPHYRINIGEN III OXIDASE"/>
    <property type="match status" value="1"/>
</dbReference>
<dbReference type="Proteomes" id="UP000293874">
    <property type="component" value="Unassembled WGS sequence"/>
</dbReference>
<proteinExistence type="inferred from homology"/>
<evidence type="ECO:0000256" key="13">
    <source>
        <dbReference type="ARBA" id="ARBA00048321"/>
    </source>
</evidence>
<evidence type="ECO:0000313" key="19">
    <source>
        <dbReference type="Proteomes" id="UP000293874"/>
    </source>
</evidence>
<dbReference type="Gene3D" id="1.10.10.920">
    <property type="match status" value="1"/>
</dbReference>
<dbReference type="Gene3D" id="3.20.20.70">
    <property type="entry name" value="Aldolase class I"/>
    <property type="match status" value="1"/>
</dbReference>
<dbReference type="InterPro" id="IPR006638">
    <property type="entry name" value="Elp3/MiaA/NifB-like_rSAM"/>
</dbReference>
<evidence type="ECO:0000313" key="18">
    <source>
        <dbReference type="EMBL" id="RZS69251.1"/>
    </source>
</evidence>
<name>A0A4Q7MLD9_9BACT</name>
<comment type="catalytic activity">
    <reaction evidence="13 14">
        <text>coproporphyrinogen III + 2 S-adenosyl-L-methionine = protoporphyrinogen IX + 2 5'-deoxyadenosine + 2 L-methionine + 2 CO2</text>
        <dbReference type="Rhea" id="RHEA:15425"/>
        <dbReference type="ChEBI" id="CHEBI:16526"/>
        <dbReference type="ChEBI" id="CHEBI:17319"/>
        <dbReference type="ChEBI" id="CHEBI:57307"/>
        <dbReference type="ChEBI" id="CHEBI:57309"/>
        <dbReference type="ChEBI" id="CHEBI:57844"/>
        <dbReference type="ChEBI" id="CHEBI:59789"/>
        <dbReference type="EC" id="1.3.98.3"/>
    </reaction>
</comment>
<dbReference type="RefSeq" id="WP_130543602.1">
    <property type="nucleotide sequence ID" value="NZ_SGXA01000003.1"/>
</dbReference>
<evidence type="ECO:0000256" key="9">
    <source>
        <dbReference type="ARBA" id="ARBA00023002"/>
    </source>
</evidence>
<feature type="binding site" evidence="16">
    <location>
        <position position="67"/>
    </location>
    <ligand>
        <name>[4Fe-4S] cluster</name>
        <dbReference type="ChEBI" id="CHEBI:49883"/>
        <note>4Fe-4S-S-AdoMet</note>
    </ligand>
</feature>
<dbReference type="NCBIfam" id="TIGR00538">
    <property type="entry name" value="hemN"/>
    <property type="match status" value="1"/>
</dbReference>
<keyword evidence="19" id="KW-1185">Reference proteome</keyword>
<dbReference type="EMBL" id="SGXA01000003">
    <property type="protein sequence ID" value="RZS69251.1"/>
    <property type="molecule type" value="Genomic_DNA"/>
</dbReference>
<dbReference type="UniPathway" id="UPA00251">
    <property type="reaction ID" value="UER00323"/>
</dbReference>
<gene>
    <name evidence="18" type="ORF">EV199_5087</name>
</gene>
<evidence type="ECO:0000256" key="12">
    <source>
        <dbReference type="ARBA" id="ARBA00023244"/>
    </source>
</evidence>
<feature type="binding site" evidence="15">
    <location>
        <position position="211"/>
    </location>
    <ligand>
        <name>S-adenosyl-L-methionine</name>
        <dbReference type="ChEBI" id="CHEBI:59789"/>
        <label>2</label>
    </ligand>
</feature>
<feature type="binding site" evidence="16">
    <location>
        <position position="63"/>
    </location>
    <ligand>
        <name>[4Fe-4S] cluster</name>
        <dbReference type="ChEBI" id="CHEBI:49883"/>
        <note>4Fe-4S-S-AdoMet</note>
    </ligand>
</feature>
<feature type="binding site" evidence="15">
    <location>
        <begin position="69"/>
        <end position="71"/>
    </location>
    <ligand>
        <name>S-adenosyl-L-methionine</name>
        <dbReference type="ChEBI" id="CHEBI:59789"/>
        <label>2</label>
    </ligand>
</feature>
<dbReference type="GO" id="GO:0006782">
    <property type="term" value="P:protoporphyrinogen IX biosynthetic process"/>
    <property type="evidence" value="ECO:0007669"/>
    <property type="project" value="UniProtKB-UniPathway"/>
</dbReference>
<comment type="cofactor">
    <cofactor evidence="14 16">
        <name>[4Fe-4S] cluster</name>
        <dbReference type="ChEBI" id="CHEBI:49883"/>
    </cofactor>
    <text evidence="14 16">Binds 1 [4Fe-4S] cluster. The cluster is coordinated with 3 cysteines and an exchangeable S-adenosyl-L-methionine.</text>
</comment>
<organism evidence="18 19">
    <name type="scientific">Pseudobacter ginsenosidimutans</name>
    <dbReference type="NCBI Taxonomy" id="661488"/>
    <lineage>
        <taxon>Bacteria</taxon>
        <taxon>Pseudomonadati</taxon>
        <taxon>Bacteroidota</taxon>
        <taxon>Chitinophagia</taxon>
        <taxon>Chitinophagales</taxon>
        <taxon>Chitinophagaceae</taxon>
        <taxon>Pseudobacter</taxon>
    </lineage>
</organism>
<feature type="binding site" evidence="15">
    <location>
        <position position="245"/>
    </location>
    <ligand>
        <name>S-adenosyl-L-methionine</name>
        <dbReference type="ChEBI" id="CHEBI:59789"/>
        <label>2</label>
    </ligand>
</feature>
<feature type="binding site" evidence="15">
    <location>
        <position position="147"/>
    </location>
    <ligand>
        <name>S-adenosyl-L-methionine</name>
        <dbReference type="ChEBI" id="CHEBI:59789"/>
        <label>1</label>
    </ligand>
</feature>
<comment type="similarity">
    <text evidence="3 14">Belongs to the anaerobic coproporphyrinogen-III oxidase family.</text>
</comment>
<comment type="pathway">
    <text evidence="2 14">Porphyrin-containing compound metabolism; protoporphyrin-IX biosynthesis; protoporphyrinogen-IX from coproporphyrinogen-III (AdoMet route): step 1/1.</text>
</comment>
<accession>A0A4Q7MLD9</accession>
<keyword evidence="5 14" id="KW-0004">4Fe-4S</keyword>
<dbReference type="InterPro" id="IPR007197">
    <property type="entry name" value="rSAM"/>
</dbReference>
<dbReference type="InterPro" id="IPR058240">
    <property type="entry name" value="rSAM_sf"/>
</dbReference>
<dbReference type="EC" id="1.3.98.3" evidence="14"/>
<evidence type="ECO:0000256" key="16">
    <source>
        <dbReference type="PIRSR" id="PIRSR000167-2"/>
    </source>
</evidence>
<dbReference type="GO" id="GO:0005737">
    <property type="term" value="C:cytoplasm"/>
    <property type="evidence" value="ECO:0007669"/>
    <property type="project" value="UniProtKB-SubCell"/>
</dbReference>
<comment type="caution">
    <text evidence="18">The sequence shown here is derived from an EMBL/GenBank/DDBJ whole genome shotgun (WGS) entry which is preliminary data.</text>
</comment>
<feature type="binding site" evidence="15">
    <location>
        <position position="331"/>
    </location>
    <ligand>
        <name>S-adenosyl-L-methionine</name>
        <dbReference type="ChEBI" id="CHEBI:59789"/>
        <label>1</label>
    </ligand>
</feature>
<dbReference type="GO" id="GO:0004109">
    <property type="term" value="F:coproporphyrinogen oxidase activity"/>
    <property type="evidence" value="ECO:0007669"/>
    <property type="project" value="InterPro"/>
</dbReference>
<feature type="binding site" evidence="15">
    <location>
        <position position="57"/>
    </location>
    <ligand>
        <name>S-adenosyl-L-methionine</name>
        <dbReference type="ChEBI" id="CHEBI:59789"/>
        <label>1</label>
    </ligand>
</feature>
<feature type="binding site" evidence="15">
    <location>
        <position position="174"/>
    </location>
    <ligand>
        <name>S-adenosyl-L-methionine</name>
        <dbReference type="ChEBI" id="CHEBI:59789"/>
        <label>2</label>
    </ligand>
</feature>
<dbReference type="InterPro" id="IPR004558">
    <property type="entry name" value="Coprogen_oxidase_HemN"/>
</dbReference>
<dbReference type="SFLD" id="SFLDG01065">
    <property type="entry name" value="anaerobic_coproporphyrinogen-I"/>
    <property type="match status" value="1"/>
</dbReference>
<evidence type="ECO:0000256" key="15">
    <source>
        <dbReference type="PIRSR" id="PIRSR000167-1"/>
    </source>
</evidence>
<dbReference type="Pfam" id="PF04055">
    <property type="entry name" value="Radical_SAM"/>
    <property type="match status" value="1"/>
</dbReference>
<dbReference type="AlphaFoldDB" id="A0A4Q7MLD9"/>
<comment type="subcellular location">
    <subcellularLocation>
        <location evidence="1 14">Cytoplasm</location>
    </subcellularLocation>
</comment>
<feature type="binding site" evidence="15">
    <location>
        <begin position="115"/>
        <end position="116"/>
    </location>
    <ligand>
        <name>S-adenosyl-L-methionine</name>
        <dbReference type="ChEBI" id="CHEBI:59789"/>
        <label>2</label>
    </ligand>
</feature>
<evidence type="ECO:0000256" key="3">
    <source>
        <dbReference type="ARBA" id="ARBA00005493"/>
    </source>
</evidence>
<reference evidence="18 19" key="1">
    <citation type="submission" date="2019-02" db="EMBL/GenBank/DDBJ databases">
        <title>Genomic Encyclopedia of Type Strains, Phase IV (KMG-IV): sequencing the most valuable type-strain genomes for metagenomic binning, comparative biology and taxonomic classification.</title>
        <authorList>
            <person name="Goeker M."/>
        </authorList>
    </citation>
    <scope>NUCLEOTIDE SEQUENCE [LARGE SCALE GENOMIC DNA]</scope>
    <source>
        <strain evidence="18 19">DSM 18116</strain>
    </source>
</reference>
<dbReference type="GO" id="GO:0051989">
    <property type="term" value="F:coproporphyrinogen dehydrogenase activity"/>
    <property type="evidence" value="ECO:0007669"/>
    <property type="project" value="UniProtKB-EC"/>
</dbReference>
<keyword evidence="12 14" id="KW-0627">Porphyrin biosynthesis</keyword>
<feature type="domain" description="Radical SAM core" evidence="17">
    <location>
        <begin position="48"/>
        <end position="279"/>
    </location>
</feature>
<keyword evidence="9 14" id="KW-0560">Oxidoreductase</keyword>
<dbReference type="InterPro" id="IPR034505">
    <property type="entry name" value="Coproporphyrinogen-III_oxidase"/>
</dbReference>
<dbReference type="PIRSF" id="PIRSF000167">
    <property type="entry name" value="HemN"/>
    <property type="match status" value="1"/>
</dbReference>
<comment type="subunit">
    <text evidence="4">Monomer.</text>
</comment>
<dbReference type="SFLD" id="SFLDS00029">
    <property type="entry name" value="Radical_SAM"/>
    <property type="match status" value="1"/>
</dbReference>
<evidence type="ECO:0000256" key="6">
    <source>
        <dbReference type="ARBA" id="ARBA00022490"/>
    </source>
</evidence>
<evidence type="ECO:0000256" key="14">
    <source>
        <dbReference type="PIRNR" id="PIRNR000167"/>
    </source>
</evidence>
<evidence type="ECO:0000256" key="7">
    <source>
        <dbReference type="ARBA" id="ARBA00022691"/>
    </source>
</evidence>
<keyword evidence="11 14" id="KW-0411">Iron-sulfur</keyword>
<evidence type="ECO:0000256" key="1">
    <source>
        <dbReference type="ARBA" id="ARBA00004496"/>
    </source>
</evidence>
<evidence type="ECO:0000259" key="17">
    <source>
        <dbReference type="PROSITE" id="PS51918"/>
    </source>
</evidence>
<feature type="binding site" evidence="15">
    <location>
        <position position="186"/>
    </location>
    <ligand>
        <name>S-adenosyl-L-methionine</name>
        <dbReference type="ChEBI" id="CHEBI:59789"/>
        <label>2</label>
    </ligand>
</feature>